<accession>A0A9D4KK00</accession>
<dbReference type="PROSITE" id="PS50835">
    <property type="entry name" value="IG_LIKE"/>
    <property type="match status" value="2"/>
</dbReference>
<feature type="transmembrane region" description="Helical" evidence="1">
    <location>
        <begin position="12"/>
        <end position="32"/>
    </location>
</feature>
<dbReference type="Pfam" id="PF13927">
    <property type="entry name" value="Ig_3"/>
    <property type="match status" value="1"/>
</dbReference>
<keyword evidence="1" id="KW-0472">Membrane</keyword>
<dbReference type="Proteomes" id="UP000828390">
    <property type="component" value="Unassembled WGS sequence"/>
</dbReference>
<dbReference type="EMBL" id="JAIWYP010000004">
    <property type="protein sequence ID" value="KAH3840924.1"/>
    <property type="molecule type" value="Genomic_DNA"/>
</dbReference>
<keyword evidence="1" id="KW-0812">Transmembrane</keyword>
<dbReference type="InterPro" id="IPR037448">
    <property type="entry name" value="Zig-8"/>
</dbReference>
<dbReference type="InterPro" id="IPR036179">
    <property type="entry name" value="Ig-like_dom_sf"/>
</dbReference>
<dbReference type="InterPro" id="IPR003599">
    <property type="entry name" value="Ig_sub"/>
</dbReference>
<dbReference type="Gene3D" id="2.60.40.10">
    <property type="entry name" value="Immunoglobulins"/>
    <property type="match status" value="2"/>
</dbReference>
<dbReference type="InterPro" id="IPR003598">
    <property type="entry name" value="Ig_sub2"/>
</dbReference>
<feature type="domain" description="Ig-like" evidence="2">
    <location>
        <begin position="174"/>
        <end position="255"/>
    </location>
</feature>
<dbReference type="InterPro" id="IPR007110">
    <property type="entry name" value="Ig-like_dom"/>
</dbReference>
<dbReference type="SUPFAM" id="SSF48726">
    <property type="entry name" value="Immunoglobulin"/>
    <property type="match status" value="2"/>
</dbReference>
<dbReference type="InterPro" id="IPR013098">
    <property type="entry name" value="Ig_I-set"/>
</dbReference>
<sequence>MILINNLRRIYSTSTSAIVFVSCLFANVVVLLTATVDYVADYEGPTYFIPQPNNVTYQAGATATLTCSVENLGKKFIVWRKTAEPHPISVGNMIYAPDTRYEVAFAPERREFNLVIRAVTQHDAGVYECQVSSRDKLVRHIMLRIEERPETLPSQSHISRESNVAIRNPDYTMPEILLSGKEYVNTGDTIRLVCNVTGTSDIPQDVDWFRNGNLLRSISNKILISKETSMVRRKLDSVLEVRFSKLEDTGEYVCRNSEILIASQKVIVLNDGDSNVGKRGAGAEATSGQICNRQWWSLIISVFLAKAVTDIIVHTS</sequence>
<proteinExistence type="predicted"/>
<dbReference type="Pfam" id="PF07679">
    <property type="entry name" value="I-set"/>
    <property type="match status" value="1"/>
</dbReference>
<name>A0A9D4KK00_DREPO</name>
<dbReference type="InterPro" id="IPR013783">
    <property type="entry name" value="Ig-like_fold"/>
</dbReference>
<dbReference type="GO" id="GO:0032589">
    <property type="term" value="C:neuron projection membrane"/>
    <property type="evidence" value="ECO:0007669"/>
    <property type="project" value="TreeGrafter"/>
</dbReference>
<organism evidence="3 4">
    <name type="scientific">Dreissena polymorpha</name>
    <name type="common">Zebra mussel</name>
    <name type="synonym">Mytilus polymorpha</name>
    <dbReference type="NCBI Taxonomy" id="45954"/>
    <lineage>
        <taxon>Eukaryota</taxon>
        <taxon>Metazoa</taxon>
        <taxon>Spiralia</taxon>
        <taxon>Lophotrochozoa</taxon>
        <taxon>Mollusca</taxon>
        <taxon>Bivalvia</taxon>
        <taxon>Autobranchia</taxon>
        <taxon>Heteroconchia</taxon>
        <taxon>Euheterodonta</taxon>
        <taxon>Imparidentia</taxon>
        <taxon>Neoheterodontei</taxon>
        <taxon>Myida</taxon>
        <taxon>Dreissenoidea</taxon>
        <taxon>Dreissenidae</taxon>
        <taxon>Dreissena</taxon>
    </lineage>
</organism>
<keyword evidence="4" id="KW-1185">Reference proteome</keyword>
<dbReference type="PANTHER" id="PTHR23279:SF36">
    <property type="entry name" value="DEFECTIVE PROBOSCIS EXTENSION RESPONSE 9, ISOFORM A"/>
    <property type="match status" value="1"/>
</dbReference>
<reference evidence="3" key="1">
    <citation type="journal article" date="2019" name="bioRxiv">
        <title>The Genome of the Zebra Mussel, Dreissena polymorpha: A Resource for Invasive Species Research.</title>
        <authorList>
            <person name="McCartney M.A."/>
            <person name="Auch B."/>
            <person name="Kono T."/>
            <person name="Mallez S."/>
            <person name="Zhang Y."/>
            <person name="Obille A."/>
            <person name="Becker A."/>
            <person name="Abrahante J.E."/>
            <person name="Garbe J."/>
            <person name="Badalamenti J.P."/>
            <person name="Herman A."/>
            <person name="Mangelson H."/>
            <person name="Liachko I."/>
            <person name="Sullivan S."/>
            <person name="Sone E.D."/>
            <person name="Koren S."/>
            <person name="Silverstein K.A.T."/>
            <person name="Beckman K.B."/>
            <person name="Gohl D.M."/>
        </authorList>
    </citation>
    <scope>NUCLEOTIDE SEQUENCE</scope>
    <source>
        <strain evidence="3">Duluth1</strain>
        <tissue evidence="3">Whole animal</tissue>
    </source>
</reference>
<reference evidence="3" key="2">
    <citation type="submission" date="2020-11" db="EMBL/GenBank/DDBJ databases">
        <authorList>
            <person name="McCartney M.A."/>
            <person name="Auch B."/>
            <person name="Kono T."/>
            <person name="Mallez S."/>
            <person name="Becker A."/>
            <person name="Gohl D.M."/>
            <person name="Silverstein K.A.T."/>
            <person name="Koren S."/>
            <person name="Bechman K.B."/>
            <person name="Herman A."/>
            <person name="Abrahante J.E."/>
            <person name="Garbe J."/>
        </authorList>
    </citation>
    <scope>NUCLEOTIDE SEQUENCE</scope>
    <source>
        <strain evidence="3">Duluth1</strain>
        <tissue evidence="3">Whole animal</tissue>
    </source>
</reference>
<gene>
    <name evidence="3" type="ORF">DPMN_114382</name>
</gene>
<comment type="caution">
    <text evidence="3">The sequence shown here is derived from an EMBL/GenBank/DDBJ whole genome shotgun (WGS) entry which is preliminary data.</text>
</comment>
<protein>
    <recommendedName>
        <fullName evidence="2">Ig-like domain-containing protein</fullName>
    </recommendedName>
</protein>
<feature type="domain" description="Ig-like" evidence="2">
    <location>
        <begin position="45"/>
        <end position="139"/>
    </location>
</feature>
<dbReference type="GO" id="GO:0050808">
    <property type="term" value="P:synapse organization"/>
    <property type="evidence" value="ECO:0007669"/>
    <property type="project" value="TreeGrafter"/>
</dbReference>
<evidence type="ECO:0000259" key="2">
    <source>
        <dbReference type="PROSITE" id="PS50835"/>
    </source>
</evidence>
<evidence type="ECO:0000313" key="3">
    <source>
        <dbReference type="EMBL" id="KAH3840924.1"/>
    </source>
</evidence>
<evidence type="ECO:0000256" key="1">
    <source>
        <dbReference type="SAM" id="Phobius"/>
    </source>
</evidence>
<dbReference type="AlphaFoldDB" id="A0A9D4KK00"/>
<dbReference type="SMART" id="SM00409">
    <property type="entry name" value="IG"/>
    <property type="match status" value="2"/>
</dbReference>
<evidence type="ECO:0000313" key="4">
    <source>
        <dbReference type="Proteomes" id="UP000828390"/>
    </source>
</evidence>
<keyword evidence="1" id="KW-1133">Transmembrane helix</keyword>
<dbReference type="PANTHER" id="PTHR23279">
    <property type="entry name" value="DEFECTIVE PROBOSCIS EXTENSION RESPONSE DPR -RELATED"/>
    <property type="match status" value="1"/>
</dbReference>
<dbReference type="SMART" id="SM00408">
    <property type="entry name" value="IGc2"/>
    <property type="match status" value="2"/>
</dbReference>